<dbReference type="OMA" id="HEICGGC"/>
<dbReference type="Gramene" id="PRQ17861">
    <property type="protein sequence ID" value="PRQ17861"/>
    <property type="gene ID" value="RchiOBHm_Chr7g0199591"/>
</dbReference>
<comment type="cofactor">
    <cofactor evidence="2">
        <name>pyridoxal 5'-phosphate</name>
        <dbReference type="ChEBI" id="CHEBI:597326"/>
    </cofactor>
</comment>
<dbReference type="PANTHER" id="PTHR43713">
    <property type="entry name" value="GLUTAMATE-1-SEMIALDEHYDE 2,1-AMINOMUTASE"/>
    <property type="match status" value="1"/>
</dbReference>
<accession>A0A2P6P7E5</accession>
<evidence type="ECO:0000256" key="1">
    <source>
        <dbReference type="ARBA" id="ARBA00001579"/>
    </source>
</evidence>
<dbReference type="Pfam" id="PF00202">
    <property type="entry name" value="Aminotran_3"/>
    <property type="match status" value="1"/>
</dbReference>
<dbReference type="InterPro" id="IPR015421">
    <property type="entry name" value="PyrdxlP-dep_Trfase_major"/>
</dbReference>
<dbReference type="GO" id="GO:0008483">
    <property type="term" value="F:transaminase activity"/>
    <property type="evidence" value="ECO:0007669"/>
    <property type="project" value="InterPro"/>
</dbReference>
<dbReference type="InterPro" id="IPR005814">
    <property type="entry name" value="Aminotrans_3"/>
</dbReference>
<evidence type="ECO:0000256" key="2">
    <source>
        <dbReference type="ARBA" id="ARBA00001933"/>
    </source>
</evidence>
<keyword evidence="5" id="KW-1185">Reference proteome</keyword>
<dbReference type="SUPFAM" id="SSF53383">
    <property type="entry name" value="PLP-dependent transferases"/>
    <property type="match status" value="1"/>
</dbReference>
<dbReference type="GO" id="GO:0009507">
    <property type="term" value="C:chloroplast"/>
    <property type="evidence" value="ECO:0007669"/>
    <property type="project" value="TreeGrafter"/>
</dbReference>
<dbReference type="Proteomes" id="UP000238479">
    <property type="component" value="Chromosome 7"/>
</dbReference>
<name>A0A2P6P7E5_ROSCH</name>
<reference evidence="4 5" key="1">
    <citation type="journal article" date="2018" name="Nat. Genet.">
        <title>The Rosa genome provides new insights in the design of modern roses.</title>
        <authorList>
            <person name="Bendahmane M."/>
        </authorList>
    </citation>
    <scope>NUCLEOTIDE SEQUENCE [LARGE SCALE GENOMIC DNA]</scope>
    <source>
        <strain evidence="5">cv. Old Blush</strain>
    </source>
</reference>
<dbReference type="STRING" id="74649.A0A2P6P7E5"/>
<sequence length="164" mass="17314">MHGGAQEYFGITPDLTTLGKIIGGGLPIGAYGGRREIMEMVAPAGPVYQAGTFCGNPLSMAAGIQTLKRLKEPGSCEHLNRITSELIQGIIDAGKRAGHEICGGCISGILGSDSAKYGRFHTGMLEEGVYFAPSQFEAGLTSMVHTPEDIRITIAAAEKVFRQT</sequence>
<dbReference type="EC" id="5.4.3.8" evidence="4"/>
<protein>
    <submittedName>
        <fullName evidence="4">Putative glutamate-1-semialdehyde 2,1-aminomutase</fullName>
        <ecNumber evidence="4">5.4.3.8</ecNumber>
    </submittedName>
</protein>
<evidence type="ECO:0000313" key="4">
    <source>
        <dbReference type="EMBL" id="PRQ17861.1"/>
    </source>
</evidence>
<dbReference type="InterPro" id="IPR015424">
    <property type="entry name" value="PyrdxlP-dep_Trfase"/>
</dbReference>
<dbReference type="GO" id="GO:0030170">
    <property type="term" value="F:pyridoxal phosphate binding"/>
    <property type="evidence" value="ECO:0007669"/>
    <property type="project" value="InterPro"/>
</dbReference>
<dbReference type="InterPro" id="IPR015422">
    <property type="entry name" value="PyrdxlP-dep_Trfase_small"/>
</dbReference>
<evidence type="ECO:0000313" key="5">
    <source>
        <dbReference type="Proteomes" id="UP000238479"/>
    </source>
</evidence>
<dbReference type="Gene3D" id="3.90.1150.10">
    <property type="entry name" value="Aspartate Aminotransferase, domain 1"/>
    <property type="match status" value="1"/>
</dbReference>
<comment type="caution">
    <text evidence="4">The sequence shown here is derived from an EMBL/GenBank/DDBJ whole genome shotgun (WGS) entry which is preliminary data.</text>
</comment>
<keyword evidence="3" id="KW-0663">Pyridoxal phosphate</keyword>
<dbReference type="Gene3D" id="3.40.640.10">
    <property type="entry name" value="Type I PLP-dependent aspartate aminotransferase-like (Major domain)"/>
    <property type="match status" value="1"/>
</dbReference>
<dbReference type="PANTHER" id="PTHR43713:SF3">
    <property type="entry name" value="GLUTAMATE-1-SEMIALDEHYDE 2,1-AMINOMUTASE 1, CHLOROPLASTIC-RELATED"/>
    <property type="match status" value="1"/>
</dbReference>
<dbReference type="EMBL" id="PDCK01000045">
    <property type="protein sequence ID" value="PRQ17861.1"/>
    <property type="molecule type" value="Genomic_DNA"/>
</dbReference>
<comment type="catalytic activity">
    <reaction evidence="1">
        <text>(S)-4-amino-5-oxopentanoate = 5-aminolevulinate</text>
        <dbReference type="Rhea" id="RHEA:14265"/>
        <dbReference type="ChEBI" id="CHEBI:57501"/>
        <dbReference type="ChEBI" id="CHEBI:356416"/>
        <dbReference type="EC" id="5.4.3.8"/>
    </reaction>
</comment>
<dbReference type="AlphaFoldDB" id="A0A2P6P7E5"/>
<proteinExistence type="predicted"/>
<organism evidence="4 5">
    <name type="scientific">Rosa chinensis</name>
    <name type="common">China rose</name>
    <dbReference type="NCBI Taxonomy" id="74649"/>
    <lineage>
        <taxon>Eukaryota</taxon>
        <taxon>Viridiplantae</taxon>
        <taxon>Streptophyta</taxon>
        <taxon>Embryophyta</taxon>
        <taxon>Tracheophyta</taxon>
        <taxon>Spermatophyta</taxon>
        <taxon>Magnoliopsida</taxon>
        <taxon>eudicotyledons</taxon>
        <taxon>Gunneridae</taxon>
        <taxon>Pentapetalae</taxon>
        <taxon>rosids</taxon>
        <taxon>fabids</taxon>
        <taxon>Rosales</taxon>
        <taxon>Rosaceae</taxon>
        <taxon>Rosoideae</taxon>
        <taxon>Rosoideae incertae sedis</taxon>
        <taxon>Rosa</taxon>
    </lineage>
</organism>
<dbReference type="GO" id="GO:0042286">
    <property type="term" value="F:glutamate-1-semialdehyde 2,1-aminomutase activity"/>
    <property type="evidence" value="ECO:0007669"/>
    <property type="project" value="UniProtKB-EC"/>
</dbReference>
<gene>
    <name evidence="4" type="ORF">RchiOBHm_Chr7g0199591</name>
</gene>
<keyword evidence="4" id="KW-0413">Isomerase</keyword>
<evidence type="ECO:0000256" key="3">
    <source>
        <dbReference type="ARBA" id="ARBA00022898"/>
    </source>
</evidence>